<dbReference type="EMBL" id="PXXU01000058">
    <property type="protein sequence ID" value="PSJ16276.1"/>
    <property type="molecule type" value="Genomic_DNA"/>
</dbReference>
<gene>
    <name evidence="1" type="ORF">C7H79_14285</name>
</gene>
<organism evidence="1 2">
    <name type="scientific">Nitrosomonas supralitoralis</name>
    <dbReference type="NCBI Taxonomy" id="2116706"/>
    <lineage>
        <taxon>Bacteria</taxon>
        <taxon>Pseudomonadati</taxon>
        <taxon>Pseudomonadota</taxon>
        <taxon>Betaproteobacteria</taxon>
        <taxon>Nitrosomonadales</taxon>
        <taxon>Nitrosomonadaceae</taxon>
        <taxon>Nitrosomonas</taxon>
    </lineage>
</organism>
<reference evidence="1 2" key="1">
    <citation type="submission" date="2018-03" db="EMBL/GenBank/DDBJ databases">
        <title>Draft genome of Nitrosomonas supralitoralis APG5.</title>
        <authorList>
            <person name="Urakawa H."/>
            <person name="Lopez J.V."/>
        </authorList>
    </citation>
    <scope>NUCLEOTIDE SEQUENCE [LARGE SCALE GENOMIC DNA]</scope>
    <source>
        <strain evidence="1 2">APG5</strain>
    </source>
</reference>
<dbReference type="Proteomes" id="UP000241912">
    <property type="component" value="Unassembled WGS sequence"/>
</dbReference>
<protein>
    <submittedName>
        <fullName evidence="1">Uncharacterized protein</fullName>
    </submittedName>
</protein>
<comment type="caution">
    <text evidence="1">The sequence shown here is derived from an EMBL/GenBank/DDBJ whole genome shotgun (WGS) entry which is preliminary data.</text>
</comment>
<accession>A0A2P7NS28</accession>
<keyword evidence="2" id="KW-1185">Reference proteome</keyword>
<proteinExistence type="predicted"/>
<evidence type="ECO:0000313" key="1">
    <source>
        <dbReference type="EMBL" id="PSJ16276.1"/>
    </source>
</evidence>
<evidence type="ECO:0000313" key="2">
    <source>
        <dbReference type="Proteomes" id="UP000241912"/>
    </source>
</evidence>
<dbReference type="AlphaFoldDB" id="A0A2P7NS28"/>
<sequence length="70" mass="8093">MGILNDQEFKLTCPICSAKFAEKFGTLKNESCRCSVCNFKLSTNEKLKYELEMYEKAFLNELESFPKPTL</sequence>
<name>A0A2P7NS28_9PROT</name>